<dbReference type="EMBL" id="JAOCZP010000013">
    <property type="protein sequence ID" value="MCT7378384.1"/>
    <property type="molecule type" value="Genomic_DNA"/>
</dbReference>
<organism evidence="2 3">
    <name type="scientific">Chelativorans salis</name>
    <dbReference type="NCBI Taxonomy" id="2978478"/>
    <lineage>
        <taxon>Bacteria</taxon>
        <taxon>Pseudomonadati</taxon>
        <taxon>Pseudomonadota</taxon>
        <taxon>Alphaproteobacteria</taxon>
        <taxon>Hyphomicrobiales</taxon>
        <taxon>Phyllobacteriaceae</taxon>
        <taxon>Chelativorans</taxon>
    </lineage>
</organism>
<evidence type="ECO:0000313" key="3">
    <source>
        <dbReference type="Proteomes" id="UP001320831"/>
    </source>
</evidence>
<dbReference type="RefSeq" id="WP_260907303.1">
    <property type="nucleotide sequence ID" value="NZ_JAOCZP010000013.1"/>
</dbReference>
<reference evidence="2 3" key="1">
    <citation type="submission" date="2022-09" db="EMBL/GenBank/DDBJ databases">
        <title>Chelativorans salina sp. nov., a novel slightly halophilic bacterium isolated from a saline lake sediment enrichment.</title>
        <authorList>
            <person name="Gao L."/>
            <person name="Fang B.-Z."/>
            <person name="Li W.-J."/>
        </authorList>
    </citation>
    <scope>NUCLEOTIDE SEQUENCE [LARGE SCALE GENOMIC DNA]</scope>
    <source>
        <strain evidence="2 3">EGI FJ00035</strain>
    </source>
</reference>
<dbReference type="Gene3D" id="3.30.1360.120">
    <property type="entry name" value="Probable tRNA modification gtpase trme, domain 1"/>
    <property type="match status" value="1"/>
</dbReference>
<comment type="caution">
    <text evidence="2">The sequence shown here is derived from an EMBL/GenBank/DDBJ whole genome shotgun (WGS) entry which is preliminary data.</text>
</comment>
<dbReference type="SUPFAM" id="SSF103025">
    <property type="entry name" value="Folate-binding domain"/>
    <property type="match status" value="1"/>
</dbReference>
<dbReference type="PANTHER" id="PTHR43757">
    <property type="entry name" value="AMINOMETHYLTRANSFERASE"/>
    <property type="match status" value="1"/>
</dbReference>
<proteinExistence type="predicted"/>
<dbReference type="InterPro" id="IPR027266">
    <property type="entry name" value="TrmE/GcvT-like"/>
</dbReference>
<evidence type="ECO:0000259" key="1">
    <source>
        <dbReference type="Pfam" id="PF01571"/>
    </source>
</evidence>
<gene>
    <name evidence="2" type="ORF">N5A92_25575</name>
</gene>
<accession>A0ABT2LV44</accession>
<evidence type="ECO:0000313" key="2">
    <source>
        <dbReference type="EMBL" id="MCT7378384.1"/>
    </source>
</evidence>
<dbReference type="InterPro" id="IPR028896">
    <property type="entry name" value="GcvT/YgfZ/DmdA"/>
</dbReference>
<keyword evidence="2" id="KW-0808">Transferase</keyword>
<dbReference type="Pfam" id="PF01571">
    <property type="entry name" value="GCV_T"/>
    <property type="match status" value="1"/>
</dbReference>
<dbReference type="PANTHER" id="PTHR43757:SF2">
    <property type="entry name" value="AMINOMETHYLTRANSFERASE, MITOCHONDRIAL"/>
    <property type="match status" value="1"/>
</dbReference>
<dbReference type="GO" id="GO:0016740">
    <property type="term" value="F:transferase activity"/>
    <property type="evidence" value="ECO:0007669"/>
    <property type="project" value="UniProtKB-KW"/>
</dbReference>
<protein>
    <submittedName>
        <fullName evidence="2">Aminomethyl transferase family protein</fullName>
    </submittedName>
</protein>
<dbReference type="NCBIfam" id="NF047633">
    <property type="entry name" value="SyrngDmethDesA"/>
    <property type="match status" value="1"/>
</dbReference>
<name>A0ABT2LV44_9HYPH</name>
<dbReference type="Proteomes" id="UP001320831">
    <property type="component" value="Unassembled WGS sequence"/>
</dbReference>
<keyword evidence="3" id="KW-1185">Reference proteome</keyword>
<feature type="domain" description="GCVT N-terminal" evidence="1">
    <location>
        <begin position="26"/>
        <end position="254"/>
    </location>
</feature>
<dbReference type="InterPro" id="IPR006222">
    <property type="entry name" value="GCVT_N"/>
</dbReference>
<sequence length="469" mass="51865">MSRRSLEVLLQDCGNPVELLRNQITGPNVYPGVPPEFTNWRDEQAAWQNTCVLFNQSYHMADLAVEGPDALRLLSNLGINSFAHFAIDKAKQFIPCSPDGYVIGDVILFYLAENTFNLVGRIPALNWVRFHAETGGYDVKTELDERSAARPDPFNRKSYRFQVQGPNAMKVIEKVLGGPAPDIKFFNMAPVEIAGRKVRALRHGMAGQPGFEFFGPWADGEAVREAIVAAGEEFGLLQVGGRAYSSNTLESGWIPSPLPAIYTGEKMRAYREWLPDDGYEAKASIGGSFASDDIEDYYLTPWDLGYGHVVKFDHDFIGREALEKKAGEPHRKKVTLALENEDVMRAIASQFEKGEVRAKFMEFPSAVYSMHPFDKVTAGGKTVGLSTWIGYSSNERRMLTLAILDAEYAEPGTEVIFVWGEEGGGTAKPTVEPHAQKEIRAVVSPVPYAEAARKVYVGKGWRAEGGPVS</sequence>